<dbReference type="Pfam" id="PF01226">
    <property type="entry name" value="Form_Nir_trans"/>
    <property type="match status" value="1"/>
</dbReference>
<evidence type="ECO:0000256" key="3">
    <source>
        <dbReference type="ARBA" id="ARBA00022989"/>
    </source>
</evidence>
<feature type="compositionally biased region" description="Basic and acidic residues" evidence="6">
    <location>
        <begin position="260"/>
        <end position="283"/>
    </location>
</feature>
<accession>A0A0C3AWX5</accession>
<evidence type="ECO:0000256" key="7">
    <source>
        <dbReference type="SAM" id="Phobius"/>
    </source>
</evidence>
<comment type="similarity">
    <text evidence="5">Belongs to the FNT transporter (TC 1.A.16) family.</text>
</comment>
<reference evidence="8 9" key="1">
    <citation type="submission" date="2014-04" db="EMBL/GenBank/DDBJ databases">
        <authorList>
            <consortium name="DOE Joint Genome Institute"/>
            <person name="Kuo A."/>
            <person name="Zuccaro A."/>
            <person name="Kohler A."/>
            <person name="Nagy L.G."/>
            <person name="Floudas D."/>
            <person name="Copeland A."/>
            <person name="Barry K.W."/>
            <person name="Cichocki N."/>
            <person name="Veneault-Fourrey C."/>
            <person name="LaButti K."/>
            <person name="Lindquist E.A."/>
            <person name="Lipzen A."/>
            <person name="Lundell T."/>
            <person name="Morin E."/>
            <person name="Murat C."/>
            <person name="Sun H."/>
            <person name="Tunlid A."/>
            <person name="Henrissat B."/>
            <person name="Grigoriev I.V."/>
            <person name="Hibbett D.S."/>
            <person name="Martin F."/>
            <person name="Nordberg H.P."/>
            <person name="Cantor M.N."/>
            <person name="Hua S.X."/>
        </authorList>
    </citation>
    <scope>NUCLEOTIDE SEQUENCE [LARGE SCALE GENOMIC DNA]</scope>
    <source>
        <strain evidence="8 9">MAFF 305830</strain>
    </source>
</reference>
<dbReference type="InterPro" id="IPR000292">
    <property type="entry name" value="For/NO2_transpt"/>
</dbReference>
<evidence type="ECO:0000256" key="6">
    <source>
        <dbReference type="SAM" id="MobiDB-lite"/>
    </source>
</evidence>
<feature type="transmembrane region" description="Helical" evidence="7">
    <location>
        <begin position="89"/>
        <end position="111"/>
    </location>
</feature>
<evidence type="ECO:0000256" key="1">
    <source>
        <dbReference type="ARBA" id="ARBA00004141"/>
    </source>
</evidence>
<keyword evidence="2 7" id="KW-0812">Transmembrane</keyword>
<dbReference type="PANTHER" id="PTHR30520">
    <property type="entry name" value="FORMATE TRANSPORTER-RELATED"/>
    <property type="match status" value="1"/>
</dbReference>
<dbReference type="InterPro" id="IPR024002">
    <property type="entry name" value="For/NO2_transpt_CS"/>
</dbReference>
<dbReference type="GO" id="GO:0005886">
    <property type="term" value="C:plasma membrane"/>
    <property type="evidence" value="ECO:0007669"/>
    <property type="project" value="TreeGrafter"/>
</dbReference>
<reference evidence="9" key="2">
    <citation type="submission" date="2015-01" db="EMBL/GenBank/DDBJ databases">
        <title>Evolutionary Origins and Diversification of the Mycorrhizal Mutualists.</title>
        <authorList>
            <consortium name="DOE Joint Genome Institute"/>
            <consortium name="Mycorrhizal Genomics Consortium"/>
            <person name="Kohler A."/>
            <person name="Kuo A."/>
            <person name="Nagy L.G."/>
            <person name="Floudas D."/>
            <person name="Copeland A."/>
            <person name="Barry K.W."/>
            <person name="Cichocki N."/>
            <person name="Veneault-Fourrey C."/>
            <person name="LaButti K."/>
            <person name="Lindquist E.A."/>
            <person name="Lipzen A."/>
            <person name="Lundell T."/>
            <person name="Morin E."/>
            <person name="Murat C."/>
            <person name="Riley R."/>
            <person name="Ohm R."/>
            <person name="Sun H."/>
            <person name="Tunlid A."/>
            <person name="Henrissat B."/>
            <person name="Grigoriev I.V."/>
            <person name="Hibbett D.S."/>
            <person name="Martin F."/>
        </authorList>
    </citation>
    <scope>NUCLEOTIDE SEQUENCE [LARGE SCALE GENOMIC DNA]</scope>
    <source>
        <strain evidence="9">MAFF 305830</strain>
    </source>
</reference>
<proteinExistence type="inferred from homology"/>
<keyword evidence="9" id="KW-1185">Reference proteome</keyword>
<dbReference type="GO" id="GO:0015499">
    <property type="term" value="F:formate transmembrane transporter activity"/>
    <property type="evidence" value="ECO:0007669"/>
    <property type="project" value="TreeGrafter"/>
</dbReference>
<feature type="transmembrane region" description="Helical" evidence="7">
    <location>
        <begin position="171"/>
        <end position="190"/>
    </location>
</feature>
<dbReference type="Gene3D" id="1.20.1080.10">
    <property type="entry name" value="Glycerol uptake facilitator protein"/>
    <property type="match status" value="1"/>
</dbReference>
<dbReference type="OrthoDB" id="4829at2759"/>
<evidence type="ECO:0000313" key="9">
    <source>
        <dbReference type="Proteomes" id="UP000054097"/>
    </source>
</evidence>
<evidence type="ECO:0000256" key="2">
    <source>
        <dbReference type="ARBA" id="ARBA00022692"/>
    </source>
</evidence>
<evidence type="ECO:0000256" key="4">
    <source>
        <dbReference type="ARBA" id="ARBA00023136"/>
    </source>
</evidence>
<dbReference type="HOGENOM" id="CLU_036896_5_0_1"/>
<dbReference type="EMBL" id="KN824290">
    <property type="protein sequence ID" value="KIM29025.1"/>
    <property type="molecule type" value="Genomic_DNA"/>
</dbReference>
<dbReference type="InterPro" id="IPR023271">
    <property type="entry name" value="Aquaporin-like"/>
</dbReference>
<sequence length="307" mass="33971">MANPLDKMAFLGFLAGIWVGFGGIAATSVAGGIPAEIRAQWPVLPKLGLAFFFPFALHFIILFGGELFTGNTMILTIGLWNRAIPFKRALLNLVIVYTANFLGCLVMSYIFSYQTDLFREEPYLSYVREIAYSKTRAHPWWVIFLKAIPANTLVCMAVMLGFAARDGAGKIMALWFPVVMFVLPGFEHAIANMFFVSNGLFHGADSSVGWMFYNQSAAILGNAVGGALVMATSEHAMNHWATVLPWEKGHAAGTMAAHDVESSRKANEFRPTSEKQQMKELIHVRSRSRSMTRTTSPVQLRDPRALP</sequence>
<comment type="subcellular location">
    <subcellularLocation>
        <location evidence="1">Membrane</location>
        <topology evidence="1">Multi-pass membrane protein</topology>
    </subcellularLocation>
</comment>
<feature type="transmembrane region" description="Helical" evidence="7">
    <location>
        <begin position="210"/>
        <end position="231"/>
    </location>
</feature>
<feature type="transmembrane region" description="Helical" evidence="7">
    <location>
        <begin position="49"/>
        <end position="68"/>
    </location>
</feature>
<evidence type="ECO:0008006" key="10">
    <source>
        <dbReference type="Google" id="ProtNLM"/>
    </source>
</evidence>
<keyword evidence="3 7" id="KW-1133">Transmembrane helix</keyword>
<dbReference type="AlphaFoldDB" id="A0A0C3AWX5"/>
<protein>
    <recommendedName>
        <fullName evidence="10">Formate/nitrite transporter</fullName>
    </recommendedName>
</protein>
<name>A0A0C3AWX5_SERVB</name>
<feature type="transmembrane region" description="Helical" evidence="7">
    <location>
        <begin position="140"/>
        <end position="164"/>
    </location>
</feature>
<evidence type="ECO:0000256" key="5">
    <source>
        <dbReference type="ARBA" id="ARBA00049660"/>
    </source>
</evidence>
<feature type="region of interest" description="Disordered" evidence="6">
    <location>
        <begin position="260"/>
        <end position="307"/>
    </location>
</feature>
<evidence type="ECO:0000313" key="8">
    <source>
        <dbReference type="EMBL" id="KIM29025.1"/>
    </source>
</evidence>
<dbReference type="PROSITE" id="PS01005">
    <property type="entry name" value="FORMATE_NITRITE_TP_1"/>
    <property type="match status" value="1"/>
</dbReference>
<organism evidence="8 9">
    <name type="scientific">Serendipita vermifera MAFF 305830</name>
    <dbReference type="NCBI Taxonomy" id="933852"/>
    <lineage>
        <taxon>Eukaryota</taxon>
        <taxon>Fungi</taxon>
        <taxon>Dikarya</taxon>
        <taxon>Basidiomycota</taxon>
        <taxon>Agaricomycotina</taxon>
        <taxon>Agaricomycetes</taxon>
        <taxon>Sebacinales</taxon>
        <taxon>Serendipitaceae</taxon>
        <taxon>Serendipita</taxon>
    </lineage>
</organism>
<dbReference type="PANTHER" id="PTHR30520:SF6">
    <property type="entry name" value="FORMATE_NITRATE FAMILY TRANSPORTER (EUROFUNG)"/>
    <property type="match status" value="1"/>
</dbReference>
<keyword evidence="4 7" id="KW-0472">Membrane</keyword>
<gene>
    <name evidence="8" type="ORF">M408DRAFT_329061</name>
</gene>
<dbReference type="STRING" id="933852.A0A0C3AWX5"/>
<dbReference type="Proteomes" id="UP000054097">
    <property type="component" value="Unassembled WGS sequence"/>
</dbReference>